<keyword evidence="8" id="KW-0131">Cell cycle</keyword>
<dbReference type="InterPro" id="IPR013792">
    <property type="entry name" value="RNA3'P_cycl/enolpyr_Trfase_a/b"/>
</dbReference>
<evidence type="ECO:0000256" key="3">
    <source>
        <dbReference type="ARBA" id="ARBA00022490"/>
    </source>
</evidence>
<organism evidence="18 19">
    <name type="scientific">Nonomuraea typhae</name>
    <dbReference type="NCBI Taxonomy" id="2603600"/>
    <lineage>
        <taxon>Bacteria</taxon>
        <taxon>Bacillati</taxon>
        <taxon>Actinomycetota</taxon>
        <taxon>Actinomycetes</taxon>
        <taxon>Streptosporangiales</taxon>
        <taxon>Streptosporangiaceae</taxon>
        <taxon>Nonomuraea</taxon>
    </lineage>
</organism>
<keyword evidence="4" id="KW-0132">Cell division</keyword>
<evidence type="ECO:0000259" key="17">
    <source>
        <dbReference type="Pfam" id="PF00275"/>
    </source>
</evidence>
<accession>A0ABW7Z0X4</accession>
<reference evidence="18 19" key="1">
    <citation type="submission" date="2024-10" db="EMBL/GenBank/DDBJ databases">
        <title>The Natural Products Discovery Center: Release of the First 8490 Sequenced Strains for Exploring Actinobacteria Biosynthetic Diversity.</title>
        <authorList>
            <person name="Kalkreuter E."/>
            <person name="Kautsar S.A."/>
            <person name="Yang D."/>
            <person name="Bader C.D."/>
            <person name="Teijaro C.N."/>
            <person name="Fluegel L."/>
            <person name="Davis C.M."/>
            <person name="Simpson J.R."/>
            <person name="Lauterbach L."/>
            <person name="Steele A.D."/>
            <person name="Gui C."/>
            <person name="Meng S."/>
            <person name="Li G."/>
            <person name="Viehrig K."/>
            <person name="Ye F."/>
            <person name="Su P."/>
            <person name="Kiefer A.F."/>
            <person name="Nichols A."/>
            <person name="Cepeda A.J."/>
            <person name="Yan W."/>
            <person name="Fan B."/>
            <person name="Jiang Y."/>
            <person name="Adhikari A."/>
            <person name="Zheng C.-J."/>
            <person name="Schuster L."/>
            <person name="Cowan T.M."/>
            <person name="Smanski M.J."/>
            <person name="Chevrette M.G."/>
            <person name="De Carvalho L.P.S."/>
            <person name="Shen B."/>
        </authorList>
    </citation>
    <scope>NUCLEOTIDE SEQUENCE [LARGE SCALE GENOMIC DNA]</scope>
    <source>
        <strain evidence="18 19">NPDC050545</strain>
    </source>
</reference>
<dbReference type="SUPFAM" id="SSF55205">
    <property type="entry name" value="EPT/RTPC-like"/>
    <property type="match status" value="1"/>
</dbReference>
<keyword evidence="7" id="KW-0573">Peptidoglycan synthesis</keyword>
<evidence type="ECO:0000256" key="12">
    <source>
        <dbReference type="ARBA" id="ARBA00039108"/>
    </source>
</evidence>
<evidence type="ECO:0000313" key="18">
    <source>
        <dbReference type="EMBL" id="MFI6501485.1"/>
    </source>
</evidence>
<keyword evidence="19" id="KW-1185">Reference proteome</keyword>
<evidence type="ECO:0000256" key="7">
    <source>
        <dbReference type="ARBA" id="ARBA00022984"/>
    </source>
</evidence>
<evidence type="ECO:0000256" key="6">
    <source>
        <dbReference type="ARBA" id="ARBA00022960"/>
    </source>
</evidence>
<evidence type="ECO:0000313" key="19">
    <source>
        <dbReference type="Proteomes" id="UP001612741"/>
    </source>
</evidence>
<protein>
    <recommendedName>
        <fullName evidence="13">UDP-N-acetylglucosamine 1-carboxyvinyltransferase</fullName>
        <ecNumber evidence="12">2.5.1.7</ecNumber>
    </recommendedName>
    <alternativeName>
        <fullName evidence="14">Enoylpyruvate transferase</fullName>
    </alternativeName>
    <alternativeName>
        <fullName evidence="15">UDP-N-acetylglucosamine enolpyruvyl transferase</fullName>
    </alternativeName>
</protein>
<dbReference type="InterPro" id="IPR001986">
    <property type="entry name" value="Enolpyruvate_Tfrase_dom"/>
</dbReference>
<evidence type="ECO:0000256" key="16">
    <source>
        <dbReference type="ARBA" id="ARBA00047527"/>
    </source>
</evidence>
<dbReference type="EMBL" id="JBITGY010000008">
    <property type="protein sequence ID" value="MFI6501485.1"/>
    <property type="molecule type" value="Genomic_DNA"/>
</dbReference>
<dbReference type="RefSeq" id="WP_397086109.1">
    <property type="nucleotide sequence ID" value="NZ_JBITGY010000008.1"/>
</dbReference>
<evidence type="ECO:0000256" key="8">
    <source>
        <dbReference type="ARBA" id="ARBA00023306"/>
    </source>
</evidence>
<proteinExistence type="inferred from homology"/>
<evidence type="ECO:0000256" key="14">
    <source>
        <dbReference type="ARBA" id="ARBA00042443"/>
    </source>
</evidence>
<feature type="domain" description="Enolpyruvate transferase" evidence="17">
    <location>
        <begin position="166"/>
        <end position="392"/>
    </location>
</feature>
<dbReference type="EC" id="2.5.1.7" evidence="12"/>
<evidence type="ECO:0000256" key="9">
    <source>
        <dbReference type="ARBA" id="ARBA00023316"/>
    </source>
</evidence>
<dbReference type="InterPro" id="IPR050068">
    <property type="entry name" value="MurA_subfamily"/>
</dbReference>
<comment type="similarity">
    <text evidence="11">Belongs to the EPSP synthase family. MurA subfamily.</text>
</comment>
<comment type="catalytic activity">
    <reaction evidence="16">
        <text>phosphoenolpyruvate + UDP-N-acetyl-alpha-D-glucosamine = UDP-N-acetyl-3-O-(1-carboxyvinyl)-alpha-D-glucosamine + phosphate</text>
        <dbReference type="Rhea" id="RHEA:18681"/>
        <dbReference type="ChEBI" id="CHEBI:43474"/>
        <dbReference type="ChEBI" id="CHEBI:57705"/>
        <dbReference type="ChEBI" id="CHEBI:58702"/>
        <dbReference type="ChEBI" id="CHEBI:68483"/>
        <dbReference type="EC" id="2.5.1.7"/>
    </reaction>
</comment>
<keyword evidence="5" id="KW-0808">Transferase</keyword>
<evidence type="ECO:0000256" key="10">
    <source>
        <dbReference type="ARBA" id="ARBA00037534"/>
    </source>
</evidence>
<dbReference type="Proteomes" id="UP001612741">
    <property type="component" value="Unassembled WGS sequence"/>
</dbReference>
<evidence type="ECO:0000256" key="13">
    <source>
        <dbReference type="ARBA" id="ARBA00039754"/>
    </source>
</evidence>
<dbReference type="PANTHER" id="PTHR43783:SF1">
    <property type="entry name" value="UDP-N-ACETYLGLUCOSAMINE 1-CARBOXYVINYLTRANSFERASE"/>
    <property type="match status" value="1"/>
</dbReference>
<evidence type="ECO:0000256" key="4">
    <source>
        <dbReference type="ARBA" id="ARBA00022618"/>
    </source>
</evidence>
<name>A0ABW7Z0X4_9ACTN</name>
<dbReference type="InterPro" id="IPR036968">
    <property type="entry name" value="Enolpyruvate_Tfrase_sf"/>
</dbReference>
<feature type="domain" description="Enolpyruvate transferase" evidence="17">
    <location>
        <begin position="9"/>
        <end position="69"/>
    </location>
</feature>
<keyword evidence="9" id="KW-0961">Cell wall biogenesis/degradation</keyword>
<dbReference type="Pfam" id="PF00275">
    <property type="entry name" value="EPSP_synthase"/>
    <property type="match status" value="2"/>
</dbReference>
<evidence type="ECO:0000256" key="15">
    <source>
        <dbReference type="ARBA" id="ARBA00042842"/>
    </source>
</evidence>
<comment type="subcellular location">
    <subcellularLocation>
        <location evidence="1">Cytoplasm</location>
    </subcellularLocation>
</comment>
<gene>
    <name evidence="18" type="ORF">ACIBG2_29180</name>
</gene>
<comment type="function">
    <text evidence="10">Cell wall formation. Adds enolpyruvyl to UDP-N-acetylglucosamine.</text>
</comment>
<keyword evidence="3" id="KW-0963">Cytoplasm</keyword>
<keyword evidence="6" id="KW-0133">Cell shape</keyword>
<comment type="pathway">
    <text evidence="2">Cell wall biogenesis; peptidoglycan biosynthesis.</text>
</comment>
<evidence type="ECO:0000256" key="5">
    <source>
        <dbReference type="ARBA" id="ARBA00022679"/>
    </source>
</evidence>
<sequence length="406" mass="41865">MMLEVLEVRPAKPIRGCATVPGSGKAALPAMLAAALAPGVVELRGLPGLADVRRLAEVLRYLGVRLRDTNDGLLVGERLPGPRHLPGRLSSGPRGVVYALGLLAHDMDGRPRTIGPRLDLTPYAAALAGFGLMLRPAASGWALSGGPARPGEVAAGEFAVSALAAVLAATLEGRTTIRRAGPEPEVDDVLAVLNQLGAGAGRDGQDLVVEGPMTGAQGPIDVPSDRMYAGTLAIAAAAAGGWVELEREVAGRMTGCLEALRAFGVGLTETGSSVVVSGPPTRPARVRPGPYPEFPADLLPLLTLLAAQAPGRSVLEGAGRNPHVTGLRDMGARICVDRRCIIVRGPTRWRPARVTGAGARETCALYLAGRMACGTTVIANAGALARGYGDLEAMLKRLERSGVQGE</sequence>
<evidence type="ECO:0000256" key="2">
    <source>
        <dbReference type="ARBA" id="ARBA00004752"/>
    </source>
</evidence>
<dbReference type="Gene3D" id="3.65.10.10">
    <property type="entry name" value="Enolpyruvate transferase domain"/>
    <property type="match status" value="2"/>
</dbReference>
<evidence type="ECO:0000256" key="1">
    <source>
        <dbReference type="ARBA" id="ARBA00004496"/>
    </source>
</evidence>
<dbReference type="PANTHER" id="PTHR43783">
    <property type="entry name" value="UDP-N-ACETYLGLUCOSAMINE 1-CARBOXYVINYLTRANSFERASE"/>
    <property type="match status" value="1"/>
</dbReference>
<evidence type="ECO:0000256" key="11">
    <source>
        <dbReference type="ARBA" id="ARBA00038367"/>
    </source>
</evidence>
<comment type="caution">
    <text evidence="18">The sequence shown here is derived from an EMBL/GenBank/DDBJ whole genome shotgun (WGS) entry which is preliminary data.</text>
</comment>